<protein>
    <submittedName>
        <fullName evidence="2">Uncharacterized protein</fullName>
    </submittedName>
</protein>
<dbReference type="EMBL" id="CP036278">
    <property type="protein sequence ID" value="QDU54435.1"/>
    <property type="molecule type" value="Genomic_DNA"/>
</dbReference>
<keyword evidence="3" id="KW-1185">Reference proteome</keyword>
<gene>
    <name evidence="2" type="ORF">Pan181_06160</name>
</gene>
<evidence type="ECO:0000313" key="3">
    <source>
        <dbReference type="Proteomes" id="UP000315750"/>
    </source>
</evidence>
<sequence precursor="true">MNHYFVRIAASVVVLAVCSLASAAVTERDWLAPGDGLLTFDDIHHREWLDLTESLTIDLGKRAPDDSFSFDYERDLLAELEPGGRLEGFTAATTEDILSLAMSAGVDTSTSEFATNAVPVGGLMGLLGPTYARGEPIGSIGSSAYLFGLSSTLSLEPTSLDDRLLANLMYNYSPSPSDSSQAQLVFGYASELSRSDTTGMWLYRNTQAVPECSSLSLLCIAVVCGTATVVRVAK</sequence>
<dbReference type="KEGG" id="amuc:Pan181_06160"/>
<dbReference type="AlphaFoldDB" id="A0A518AI88"/>
<reference evidence="2 3" key="1">
    <citation type="submission" date="2019-02" db="EMBL/GenBank/DDBJ databases">
        <title>Deep-cultivation of Planctomycetes and their phenomic and genomic characterization uncovers novel biology.</title>
        <authorList>
            <person name="Wiegand S."/>
            <person name="Jogler M."/>
            <person name="Boedeker C."/>
            <person name="Pinto D."/>
            <person name="Vollmers J."/>
            <person name="Rivas-Marin E."/>
            <person name="Kohn T."/>
            <person name="Peeters S.H."/>
            <person name="Heuer A."/>
            <person name="Rast P."/>
            <person name="Oberbeckmann S."/>
            <person name="Bunk B."/>
            <person name="Jeske O."/>
            <person name="Meyerdierks A."/>
            <person name="Storesund J.E."/>
            <person name="Kallscheuer N."/>
            <person name="Luecker S."/>
            <person name="Lage O.M."/>
            <person name="Pohl T."/>
            <person name="Merkel B.J."/>
            <person name="Hornburger P."/>
            <person name="Mueller R.-W."/>
            <person name="Bruemmer F."/>
            <person name="Labrenz M."/>
            <person name="Spormann A.M."/>
            <person name="Op den Camp H."/>
            <person name="Overmann J."/>
            <person name="Amann R."/>
            <person name="Jetten M.S.M."/>
            <person name="Mascher T."/>
            <person name="Medema M.H."/>
            <person name="Devos D.P."/>
            <person name="Kaster A.-K."/>
            <person name="Ovreas L."/>
            <person name="Rohde M."/>
            <person name="Galperin M.Y."/>
            <person name="Jogler C."/>
        </authorList>
    </citation>
    <scope>NUCLEOTIDE SEQUENCE [LARGE SCALE GENOMIC DNA]</scope>
    <source>
        <strain evidence="2 3">Pan181</strain>
    </source>
</reference>
<dbReference type="Proteomes" id="UP000315750">
    <property type="component" value="Chromosome"/>
</dbReference>
<feature type="signal peptide" evidence="1">
    <location>
        <begin position="1"/>
        <end position="23"/>
    </location>
</feature>
<dbReference type="OrthoDB" id="288776at2"/>
<evidence type="ECO:0000313" key="2">
    <source>
        <dbReference type="EMBL" id="QDU54435.1"/>
    </source>
</evidence>
<organism evidence="2 3">
    <name type="scientific">Aeoliella mucimassa</name>
    <dbReference type="NCBI Taxonomy" id="2527972"/>
    <lineage>
        <taxon>Bacteria</taxon>
        <taxon>Pseudomonadati</taxon>
        <taxon>Planctomycetota</taxon>
        <taxon>Planctomycetia</taxon>
        <taxon>Pirellulales</taxon>
        <taxon>Lacipirellulaceae</taxon>
        <taxon>Aeoliella</taxon>
    </lineage>
</organism>
<name>A0A518AI88_9BACT</name>
<evidence type="ECO:0000256" key="1">
    <source>
        <dbReference type="SAM" id="SignalP"/>
    </source>
</evidence>
<proteinExistence type="predicted"/>
<dbReference type="RefSeq" id="WP_145245416.1">
    <property type="nucleotide sequence ID" value="NZ_CP036278.1"/>
</dbReference>
<keyword evidence="1" id="KW-0732">Signal</keyword>
<accession>A0A518AI88</accession>
<feature type="chain" id="PRO_5021883479" evidence="1">
    <location>
        <begin position="24"/>
        <end position="234"/>
    </location>
</feature>